<protein>
    <submittedName>
        <fullName evidence="1">Uncharacterized protein</fullName>
    </submittedName>
</protein>
<comment type="caution">
    <text evidence="1">The sequence shown here is derived from an EMBL/GenBank/DDBJ whole genome shotgun (WGS) entry which is preliminary data.</text>
</comment>
<accession>A0AAW1D7Z4</accession>
<dbReference type="EMBL" id="JAPXFL010000006">
    <property type="protein sequence ID" value="KAK9505870.1"/>
    <property type="molecule type" value="Genomic_DNA"/>
</dbReference>
<proteinExistence type="predicted"/>
<gene>
    <name evidence="1" type="ORF">O3M35_009842</name>
</gene>
<reference evidence="1 2" key="1">
    <citation type="submission" date="2022-12" db="EMBL/GenBank/DDBJ databases">
        <title>Chromosome-level genome assembly of true bugs.</title>
        <authorList>
            <person name="Ma L."/>
            <person name="Li H."/>
        </authorList>
    </citation>
    <scope>NUCLEOTIDE SEQUENCE [LARGE SCALE GENOMIC DNA]</scope>
    <source>
        <strain evidence="1">Lab_2022b</strain>
    </source>
</reference>
<evidence type="ECO:0000313" key="1">
    <source>
        <dbReference type="EMBL" id="KAK9505870.1"/>
    </source>
</evidence>
<dbReference type="Proteomes" id="UP001461498">
    <property type="component" value="Unassembled WGS sequence"/>
</dbReference>
<evidence type="ECO:0000313" key="2">
    <source>
        <dbReference type="Proteomes" id="UP001461498"/>
    </source>
</evidence>
<organism evidence="1 2">
    <name type="scientific">Rhynocoris fuscipes</name>
    <dbReference type="NCBI Taxonomy" id="488301"/>
    <lineage>
        <taxon>Eukaryota</taxon>
        <taxon>Metazoa</taxon>
        <taxon>Ecdysozoa</taxon>
        <taxon>Arthropoda</taxon>
        <taxon>Hexapoda</taxon>
        <taxon>Insecta</taxon>
        <taxon>Pterygota</taxon>
        <taxon>Neoptera</taxon>
        <taxon>Paraneoptera</taxon>
        <taxon>Hemiptera</taxon>
        <taxon>Heteroptera</taxon>
        <taxon>Panheteroptera</taxon>
        <taxon>Cimicomorpha</taxon>
        <taxon>Reduviidae</taxon>
        <taxon>Harpactorinae</taxon>
        <taxon>Harpactorini</taxon>
        <taxon>Rhynocoris</taxon>
    </lineage>
</organism>
<sequence>MISLFILKNLMLIKEKEQILTRADKHIYKLRNGNDLHIDAKRLKKSDLSPTVMSRKLFNKLY</sequence>
<dbReference type="AlphaFoldDB" id="A0AAW1D7Z4"/>
<name>A0AAW1D7Z4_9HEMI</name>
<keyword evidence="2" id="KW-1185">Reference proteome</keyword>